<dbReference type="InterPro" id="IPR007886">
    <property type="entry name" value="AlaDH/PNT_N"/>
</dbReference>
<evidence type="ECO:0000259" key="5">
    <source>
        <dbReference type="SMART" id="SM01003"/>
    </source>
</evidence>
<proteinExistence type="inferred from homology"/>
<evidence type="ECO:0000256" key="3">
    <source>
        <dbReference type="ARBA" id="ARBA00023002"/>
    </source>
</evidence>
<comment type="similarity">
    <text evidence="1">Belongs to the AlaDH/PNT family.</text>
</comment>
<keyword evidence="7" id="KW-1185">Reference proteome</keyword>
<reference evidence="6" key="1">
    <citation type="submission" date="2019-11" db="EMBL/GenBank/DDBJ databases">
        <title>Whole-genome sequencing of Allorhizobium vitis.</title>
        <authorList>
            <person name="Gan H.M."/>
            <person name="Savka M.A."/>
        </authorList>
    </citation>
    <scope>NUCLEOTIDE SEQUENCE [LARGE SCALE GENOMIC DNA]</scope>
    <source>
        <strain evidence="6">T1/7</strain>
    </source>
</reference>
<dbReference type="SMART" id="SM01002">
    <property type="entry name" value="AlaDh_PNT_C"/>
    <property type="match status" value="1"/>
</dbReference>
<dbReference type="SMART" id="SM01003">
    <property type="entry name" value="AlaDh_PNT_N"/>
    <property type="match status" value="1"/>
</dbReference>
<dbReference type="EMBL" id="MBFE02000071">
    <property type="protein sequence ID" value="MUO45748.1"/>
    <property type="molecule type" value="Genomic_DNA"/>
</dbReference>
<accession>A0ABW9TR53</accession>
<dbReference type="CDD" id="cd05305">
    <property type="entry name" value="L-AlaDH"/>
    <property type="match status" value="1"/>
</dbReference>
<dbReference type="Pfam" id="PF01262">
    <property type="entry name" value="AlaDh_PNT_C"/>
    <property type="match status" value="1"/>
</dbReference>
<evidence type="ECO:0000313" key="7">
    <source>
        <dbReference type="Proteomes" id="UP000179454"/>
    </source>
</evidence>
<protein>
    <recommendedName>
        <fullName evidence="2">alanine dehydrogenase</fullName>
        <ecNumber evidence="2">1.4.1.1</ecNumber>
    </recommendedName>
</protein>
<evidence type="ECO:0000256" key="1">
    <source>
        <dbReference type="ARBA" id="ARBA00005689"/>
    </source>
</evidence>
<keyword evidence="3" id="KW-0560">Oxidoreductase</keyword>
<dbReference type="Proteomes" id="UP000179454">
    <property type="component" value="Unassembled WGS sequence"/>
</dbReference>
<dbReference type="InterPro" id="IPR008141">
    <property type="entry name" value="Ala_DH"/>
</dbReference>
<dbReference type="PANTHER" id="PTHR42795">
    <property type="entry name" value="ALANINE DEHYDROGENASE"/>
    <property type="match status" value="1"/>
</dbReference>
<organism evidence="6 7">
    <name type="scientific">Agrobacterium vitis</name>
    <name type="common">Rhizobium vitis</name>
    <dbReference type="NCBI Taxonomy" id="373"/>
    <lineage>
        <taxon>Bacteria</taxon>
        <taxon>Pseudomonadati</taxon>
        <taxon>Pseudomonadota</taxon>
        <taxon>Alphaproteobacteria</taxon>
        <taxon>Hyphomicrobiales</taxon>
        <taxon>Rhizobiaceae</taxon>
        <taxon>Rhizobium/Agrobacterium group</taxon>
        <taxon>Agrobacterium</taxon>
    </lineage>
</organism>
<dbReference type="Pfam" id="PF05222">
    <property type="entry name" value="AlaDh_PNT_N"/>
    <property type="match status" value="1"/>
</dbReference>
<dbReference type="InterPro" id="IPR036291">
    <property type="entry name" value="NAD(P)-bd_dom_sf"/>
</dbReference>
<dbReference type="SUPFAM" id="SSF52283">
    <property type="entry name" value="Formate/glycerate dehydrogenase catalytic domain-like"/>
    <property type="match status" value="1"/>
</dbReference>
<sequence>MSDYYSGSTLIASALRVPRRNDMRQTMQPSVSILKETRDDDKRVILLPDAVRMFSDEGFDVFVEKNAGVGLNISDREYADAGATITSTDEAWAVSPFILKYKYPSVDERKYLCRPLHIAAHFYPGENYELTQHLRANSITAYSYEYFKADDGSFPLMTPDSEISGKLAVLLGARQLLSSQGGCGILLASIPGISSPKVVVIGHGNAGGAAARTAAALGNEVTVFGHRAESLRRFQSTVPSSVKCLLLDDETLAREVQDADLVIGAILISTFDTPALISEELVKRMKKGAVIIDVTCGYGPGFLPTADKLTRLGAPAYEVHGVWHFKDPVLPTQVHRTSAIGASNNHTPYLINLGKSIFDRSFKDPVSERAKFTDGGEIVHPDVLSDFAFIEQLAARNVSEERRHG</sequence>
<dbReference type="PANTHER" id="PTHR42795:SF1">
    <property type="entry name" value="ALANINE DEHYDROGENASE"/>
    <property type="match status" value="1"/>
</dbReference>
<dbReference type="SUPFAM" id="SSF51735">
    <property type="entry name" value="NAD(P)-binding Rossmann-fold domains"/>
    <property type="match status" value="1"/>
</dbReference>
<dbReference type="EC" id="1.4.1.1" evidence="2"/>
<evidence type="ECO:0000313" key="6">
    <source>
        <dbReference type="EMBL" id="MUO45748.1"/>
    </source>
</evidence>
<evidence type="ECO:0000256" key="2">
    <source>
        <dbReference type="ARBA" id="ARBA00012897"/>
    </source>
</evidence>
<dbReference type="Gene3D" id="3.40.50.720">
    <property type="entry name" value="NAD(P)-binding Rossmann-like Domain"/>
    <property type="match status" value="2"/>
</dbReference>
<comment type="caution">
    <text evidence="6">The sequence shown here is derived from an EMBL/GenBank/DDBJ whole genome shotgun (WGS) entry which is preliminary data.</text>
</comment>
<feature type="domain" description="Alanine dehydrogenase/pyridine nucleotide transhydrogenase N-terminal" evidence="5">
    <location>
        <begin position="32"/>
        <end position="164"/>
    </location>
</feature>
<feature type="domain" description="Alanine dehydrogenase/pyridine nucleotide transhydrogenase NAD(H)-binding" evidence="4">
    <location>
        <begin position="176"/>
        <end position="326"/>
    </location>
</feature>
<gene>
    <name evidence="6" type="ORF">BBL17_028995</name>
</gene>
<dbReference type="InterPro" id="IPR007698">
    <property type="entry name" value="AlaDH/PNT_NAD(H)-bd"/>
</dbReference>
<name>A0ABW9TR53_AGRVI</name>
<evidence type="ECO:0000259" key="4">
    <source>
        <dbReference type="SMART" id="SM01002"/>
    </source>
</evidence>